<dbReference type="Pfam" id="PF07690">
    <property type="entry name" value="MFS_1"/>
    <property type="match status" value="1"/>
</dbReference>
<feature type="domain" description="Major facilitator superfamily (MFS) profile" evidence="7">
    <location>
        <begin position="1"/>
        <end position="187"/>
    </location>
</feature>
<dbReference type="InterPro" id="IPR020846">
    <property type="entry name" value="MFS_dom"/>
</dbReference>
<name>A0A383ULK7_BLUHO</name>
<dbReference type="GO" id="GO:0016020">
    <property type="term" value="C:membrane"/>
    <property type="evidence" value="ECO:0007669"/>
    <property type="project" value="UniProtKB-SubCell"/>
</dbReference>
<keyword evidence="5 6" id="KW-0472">Membrane</keyword>
<feature type="transmembrane region" description="Helical" evidence="6">
    <location>
        <begin position="66"/>
        <end position="84"/>
    </location>
</feature>
<dbReference type="SUPFAM" id="SSF103473">
    <property type="entry name" value="MFS general substrate transporter"/>
    <property type="match status" value="1"/>
</dbReference>
<dbReference type="GO" id="GO:0022857">
    <property type="term" value="F:transmembrane transporter activity"/>
    <property type="evidence" value="ECO:0007669"/>
    <property type="project" value="InterPro"/>
</dbReference>
<evidence type="ECO:0000256" key="2">
    <source>
        <dbReference type="ARBA" id="ARBA00022448"/>
    </source>
</evidence>
<dbReference type="PANTHER" id="PTHR43791">
    <property type="entry name" value="PERMEASE-RELATED"/>
    <property type="match status" value="1"/>
</dbReference>
<dbReference type="InterPro" id="IPR036259">
    <property type="entry name" value="MFS_trans_sf"/>
</dbReference>
<evidence type="ECO:0000259" key="7">
    <source>
        <dbReference type="PROSITE" id="PS50850"/>
    </source>
</evidence>
<dbReference type="Gene3D" id="1.20.1250.20">
    <property type="entry name" value="MFS general substrate transporter like domains"/>
    <property type="match status" value="1"/>
</dbReference>
<evidence type="ECO:0000256" key="5">
    <source>
        <dbReference type="ARBA" id="ARBA00023136"/>
    </source>
</evidence>
<gene>
    <name evidence="8" type="ORF">BLGHR1_11962</name>
</gene>
<evidence type="ECO:0000313" key="9">
    <source>
        <dbReference type="Proteomes" id="UP000275772"/>
    </source>
</evidence>
<evidence type="ECO:0000256" key="3">
    <source>
        <dbReference type="ARBA" id="ARBA00022692"/>
    </source>
</evidence>
<keyword evidence="3 6" id="KW-0812">Transmembrane</keyword>
<feature type="transmembrane region" description="Helical" evidence="6">
    <location>
        <begin position="90"/>
        <end position="114"/>
    </location>
</feature>
<dbReference type="VEuPathDB" id="FungiDB:BLGHR1_11962"/>
<dbReference type="FunFam" id="1.20.1250.20:FF:000034">
    <property type="entry name" value="MFS general substrate transporter"/>
    <property type="match status" value="1"/>
</dbReference>
<dbReference type="PROSITE" id="PS50850">
    <property type="entry name" value="MFS"/>
    <property type="match status" value="1"/>
</dbReference>
<evidence type="ECO:0000256" key="6">
    <source>
        <dbReference type="SAM" id="Phobius"/>
    </source>
</evidence>
<dbReference type="AlphaFoldDB" id="A0A383ULK7"/>
<proteinExistence type="predicted"/>
<accession>A0A383ULK7</accession>
<protein>
    <recommendedName>
        <fullName evidence="7">Major facilitator superfamily (MFS) profile domain-containing protein</fullName>
    </recommendedName>
</protein>
<reference evidence="8 9" key="1">
    <citation type="submission" date="2017-11" db="EMBL/GenBank/DDBJ databases">
        <authorList>
            <person name="Kracher B."/>
        </authorList>
    </citation>
    <scope>NUCLEOTIDE SEQUENCE [LARGE SCALE GENOMIC DNA]</scope>
    <source>
        <strain evidence="8 9">RACE1</strain>
    </source>
</reference>
<feature type="transmembrane region" description="Helical" evidence="6">
    <location>
        <begin position="126"/>
        <end position="147"/>
    </location>
</feature>
<dbReference type="EMBL" id="UNSH01000036">
    <property type="protein sequence ID" value="SZF01204.1"/>
    <property type="molecule type" value="Genomic_DNA"/>
</dbReference>
<organism evidence="8 9">
    <name type="scientific">Blumeria hordei</name>
    <name type="common">Barley powdery mildew</name>
    <name type="synonym">Blumeria graminis f. sp. hordei</name>
    <dbReference type="NCBI Taxonomy" id="2867405"/>
    <lineage>
        <taxon>Eukaryota</taxon>
        <taxon>Fungi</taxon>
        <taxon>Dikarya</taxon>
        <taxon>Ascomycota</taxon>
        <taxon>Pezizomycotina</taxon>
        <taxon>Leotiomycetes</taxon>
        <taxon>Erysiphales</taxon>
        <taxon>Erysiphaceae</taxon>
        <taxon>Blumeria</taxon>
    </lineage>
</organism>
<sequence length="187" mass="20694">MNTRLNRTSLCFLDRSNVSNARLVKLEEDLGMKGLDYNLALALFFPFYVIAEIPSNMLMKRLRPSVWLTIIMVSWGLITTFMGLVQNLGGLIACRIFLGIAEGGLFPGVSYFITMWYRRHECGFRIALFFSAATAAGAFGGLLARGIAEMDGVGNRAGWSWIFILEGLLTLIVGSFSSSFVHDYPAS</sequence>
<comment type="subcellular location">
    <subcellularLocation>
        <location evidence="1">Membrane</location>
        <topology evidence="1">Multi-pass membrane protein</topology>
    </subcellularLocation>
</comment>
<evidence type="ECO:0000313" key="8">
    <source>
        <dbReference type="EMBL" id="SZF01204.1"/>
    </source>
</evidence>
<evidence type="ECO:0000256" key="1">
    <source>
        <dbReference type="ARBA" id="ARBA00004141"/>
    </source>
</evidence>
<feature type="transmembrane region" description="Helical" evidence="6">
    <location>
        <begin position="159"/>
        <end position="181"/>
    </location>
</feature>
<dbReference type="InterPro" id="IPR011701">
    <property type="entry name" value="MFS"/>
</dbReference>
<keyword evidence="2" id="KW-0813">Transport</keyword>
<dbReference type="Proteomes" id="UP000275772">
    <property type="component" value="Unassembled WGS sequence"/>
</dbReference>
<keyword evidence="4 6" id="KW-1133">Transmembrane helix</keyword>
<evidence type="ECO:0000256" key="4">
    <source>
        <dbReference type="ARBA" id="ARBA00022989"/>
    </source>
</evidence>
<dbReference type="PANTHER" id="PTHR43791:SF57">
    <property type="entry name" value="MAJOR FACILITATOR SUPERFAMILY (MFS) PROFILE DOMAIN-CONTAINING PROTEIN"/>
    <property type="match status" value="1"/>
</dbReference>